<evidence type="ECO:0000259" key="8">
    <source>
        <dbReference type="Pfam" id="PF08281"/>
    </source>
</evidence>
<dbReference type="InterPro" id="IPR039425">
    <property type="entry name" value="RNA_pol_sigma-70-like"/>
</dbReference>
<proteinExistence type="inferred from homology"/>
<dbReference type="InterPro" id="IPR007627">
    <property type="entry name" value="RNA_pol_sigma70_r2"/>
</dbReference>
<evidence type="ECO:0000256" key="4">
    <source>
        <dbReference type="ARBA" id="ARBA00023125"/>
    </source>
</evidence>
<dbReference type="InterPro" id="IPR036388">
    <property type="entry name" value="WH-like_DNA-bd_sf"/>
</dbReference>
<evidence type="ECO:0000259" key="7">
    <source>
        <dbReference type="Pfam" id="PF04542"/>
    </source>
</evidence>
<dbReference type="GO" id="GO:0006352">
    <property type="term" value="P:DNA-templated transcription initiation"/>
    <property type="evidence" value="ECO:0007669"/>
    <property type="project" value="InterPro"/>
</dbReference>
<evidence type="ECO:0000256" key="2">
    <source>
        <dbReference type="ARBA" id="ARBA00023015"/>
    </source>
</evidence>
<evidence type="ECO:0000313" key="10">
    <source>
        <dbReference type="Proteomes" id="UP000264071"/>
    </source>
</evidence>
<dbReference type="Gene3D" id="1.10.10.10">
    <property type="entry name" value="Winged helix-like DNA-binding domain superfamily/Winged helix DNA-binding domain"/>
    <property type="match status" value="1"/>
</dbReference>
<comment type="similarity">
    <text evidence="1 6">Belongs to the sigma-70 factor family. ECF subfamily.</text>
</comment>
<feature type="domain" description="RNA polymerase sigma factor 70 region 4 type 2" evidence="8">
    <location>
        <begin position="166"/>
        <end position="215"/>
    </location>
</feature>
<dbReference type="SUPFAM" id="SSF88659">
    <property type="entry name" value="Sigma3 and sigma4 domains of RNA polymerase sigma factors"/>
    <property type="match status" value="1"/>
</dbReference>
<dbReference type="PANTHER" id="PTHR43133:SF8">
    <property type="entry name" value="RNA POLYMERASE SIGMA FACTOR HI_1459-RELATED"/>
    <property type="match status" value="1"/>
</dbReference>
<accession>A0A3D4VBK9</accession>
<dbReference type="Gene3D" id="1.10.1740.10">
    <property type="match status" value="1"/>
</dbReference>
<protein>
    <recommendedName>
        <fullName evidence="6">RNA polymerase sigma factor</fullName>
    </recommendedName>
</protein>
<dbReference type="InterPro" id="IPR013249">
    <property type="entry name" value="RNA_pol_sigma70_r4_t2"/>
</dbReference>
<keyword evidence="3 6" id="KW-0731">Sigma factor</keyword>
<dbReference type="Pfam" id="PF08281">
    <property type="entry name" value="Sigma70_r4_2"/>
    <property type="match status" value="1"/>
</dbReference>
<sequence length="226" mass="25533">MAAVCCDGCGGPAGRTALVGLALPERMPILDELGTLPDADVVRLAQQGRELAFRELVRRYERPVFSLVYRMVRDRETAEDLAQDSFIKVLNHIDRYSPEFKFSSWLFKIANNVAIDHLRRRRVETISMDGSPHAATASEVEATSLELQSEQESALDEIEAKELGSAIERAIASLRPEYRACIMLRHVEGRSYEEIATTLDLPLGTVKTYIHRARHELRRALEPTRE</sequence>
<gene>
    <name evidence="9" type="ORF">DGD08_14975</name>
</gene>
<dbReference type="CDD" id="cd06171">
    <property type="entry name" value="Sigma70_r4"/>
    <property type="match status" value="1"/>
</dbReference>
<dbReference type="InterPro" id="IPR000838">
    <property type="entry name" value="RNA_pol_sigma70_ECF_CS"/>
</dbReference>
<dbReference type="PROSITE" id="PS01063">
    <property type="entry name" value="SIGMA70_ECF"/>
    <property type="match status" value="1"/>
</dbReference>
<evidence type="ECO:0000256" key="6">
    <source>
        <dbReference type="RuleBase" id="RU000716"/>
    </source>
</evidence>
<name>A0A3D4VBK9_9BACT</name>
<keyword evidence="2 6" id="KW-0805">Transcription regulation</keyword>
<dbReference type="InterPro" id="IPR014284">
    <property type="entry name" value="RNA_pol_sigma-70_dom"/>
</dbReference>
<dbReference type="AlphaFoldDB" id="A0A3D4VBK9"/>
<organism evidence="9 10">
    <name type="scientific">Gemmatimonas aurantiaca</name>
    <dbReference type="NCBI Taxonomy" id="173480"/>
    <lineage>
        <taxon>Bacteria</taxon>
        <taxon>Pseudomonadati</taxon>
        <taxon>Gemmatimonadota</taxon>
        <taxon>Gemmatimonadia</taxon>
        <taxon>Gemmatimonadales</taxon>
        <taxon>Gemmatimonadaceae</taxon>
        <taxon>Gemmatimonas</taxon>
    </lineage>
</organism>
<dbReference type="PANTHER" id="PTHR43133">
    <property type="entry name" value="RNA POLYMERASE ECF-TYPE SIGMA FACTO"/>
    <property type="match status" value="1"/>
</dbReference>
<dbReference type="Pfam" id="PF04542">
    <property type="entry name" value="Sigma70_r2"/>
    <property type="match status" value="1"/>
</dbReference>
<keyword evidence="4 6" id="KW-0238">DNA-binding</keyword>
<evidence type="ECO:0000313" key="9">
    <source>
        <dbReference type="EMBL" id="HCT58506.1"/>
    </source>
</evidence>
<evidence type="ECO:0000256" key="3">
    <source>
        <dbReference type="ARBA" id="ARBA00023082"/>
    </source>
</evidence>
<dbReference type="InterPro" id="IPR013324">
    <property type="entry name" value="RNA_pol_sigma_r3/r4-like"/>
</dbReference>
<dbReference type="Proteomes" id="UP000264071">
    <property type="component" value="Unassembled WGS sequence"/>
</dbReference>
<reference evidence="9 10" key="1">
    <citation type="journal article" date="2018" name="Nat. Biotechnol.">
        <title>A standardized bacterial taxonomy based on genome phylogeny substantially revises the tree of life.</title>
        <authorList>
            <person name="Parks D.H."/>
            <person name="Chuvochina M."/>
            <person name="Waite D.W."/>
            <person name="Rinke C."/>
            <person name="Skarshewski A."/>
            <person name="Chaumeil P.A."/>
            <person name="Hugenholtz P."/>
        </authorList>
    </citation>
    <scope>NUCLEOTIDE SEQUENCE [LARGE SCALE GENOMIC DNA]</scope>
    <source>
        <strain evidence="9">UBA8844</strain>
    </source>
</reference>
<dbReference type="GO" id="GO:0016987">
    <property type="term" value="F:sigma factor activity"/>
    <property type="evidence" value="ECO:0007669"/>
    <property type="project" value="UniProtKB-KW"/>
</dbReference>
<dbReference type="GO" id="GO:0003677">
    <property type="term" value="F:DNA binding"/>
    <property type="evidence" value="ECO:0007669"/>
    <property type="project" value="UniProtKB-KW"/>
</dbReference>
<dbReference type="SUPFAM" id="SSF88946">
    <property type="entry name" value="Sigma2 domain of RNA polymerase sigma factors"/>
    <property type="match status" value="1"/>
</dbReference>
<keyword evidence="5 6" id="KW-0804">Transcription</keyword>
<dbReference type="InterPro" id="IPR013325">
    <property type="entry name" value="RNA_pol_sigma_r2"/>
</dbReference>
<evidence type="ECO:0000256" key="5">
    <source>
        <dbReference type="ARBA" id="ARBA00023163"/>
    </source>
</evidence>
<comment type="caution">
    <text evidence="9">The sequence shown here is derived from an EMBL/GenBank/DDBJ whole genome shotgun (WGS) entry which is preliminary data.</text>
</comment>
<feature type="domain" description="RNA polymerase sigma-70 region 2" evidence="7">
    <location>
        <begin position="56"/>
        <end position="122"/>
    </location>
</feature>
<evidence type="ECO:0000256" key="1">
    <source>
        <dbReference type="ARBA" id="ARBA00010641"/>
    </source>
</evidence>
<dbReference type="NCBIfam" id="TIGR02937">
    <property type="entry name" value="sigma70-ECF"/>
    <property type="match status" value="1"/>
</dbReference>
<dbReference type="EMBL" id="DPIY01000010">
    <property type="protein sequence ID" value="HCT58506.1"/>
    <property type="molecule type" value="Genomic_DNA"/>
</dbReference>